<keyword evidence="2" id="KW-1185">Reference proteome</keyword>
<dbReference type="Proteomes" id="UP000190162">
    <property type="component" value="Unassembled WGS sequence"/>
</dbReference>
<dbReference type="EMBL" id="FUXU01000176">
    <property type="protein sequence ID" value="SKA73257.1"/>
    <property type="molecule type" value="Genomic_DNA"/>
</dbReference>
<reference evidence="2" key="1">
    <citation type="submission" date="2017-02" db="EMBL/GenBank/DDBJ databases">
        <authorList>
            <person name="Varghese N."/>
            <person name="Submissions S."/>
        </authorList>
    </citation>
    <scope>NUCLEOTIDE SEQUENCE [LARGE SCALE GENOMIC DNA]</scope>
    <source>
        <strain evidence="2">DSM 22720</strain>
    </source>
</reference>
<protein>
    <submittedName>
        <fullName evidence="1">Uncharacterized protein</fullName>
    </submittedName>
</protein>
<dbReference type="OrthoDB" id="252376at2"/>
<sequence>MTNNMIIHQTLHGYLDGHRLISSSTMLSNKAKSIMLKESDSPGEDFHYDNVCCYSGYSIPEDEIYVISKTWVASEISRPGCVWTHSLLLPYSLLEEINPFEFFNPIDLFHDDKSNVLDNFDLVEPISLHGENNTDMNFSRDIAFKFTRVFSTNSKKIALSSYLSIYDILIFIDMLWPKERESFSFKTWTPRHIEKSTNFNRFSLALNNHVEHLDDESDWANPIFLNKESAKHFFFEYGKNTNRSNIKNLSICFSLIESNAINELCHFLLRWKGAPLDLVRNVIYSVSEDSVTTNFASLFCAFLLFIERDHLKDSVSEKVGQLVFTLNSSLFYKVIDTNADLVVDFISGVINSLPHELIIKLYSESKIPTSLLIKSGTQISNLLINAIDNREDIISLANNSKSLENASTLLDMPSIIHDINPKLSIPLIINSNHQKIKLYSDIISSNKHTVLNYIQNHEVNKELSDALFLNIYFPDTLGVNILLIEHLYFNSSKSTEILCKVLDLTKSSEIDTFIDVVIDAYFQIKSRITNDNISFDEKTQLKDATKRNPDVGRFIPVSVTDHLNIFISLYIGNRDDLLERFGINKTEDKKSKKKRSKSRSFFDFKF</sequence>
<evidence type="ECO:0000313" key="2">
    <source>
        <dbReference type="Proteomes" id="UP000190162"/>
    </source>
</evidence>
<accession>A0A1T4W7T1</accession>
<organism evidence="1 2">
    <name type="scientific">Enterovibrio nigricans DSM 22720</name>
    <dbReference type="NCBI Taxonomy" id="1121868"/>
    <lineage>
        <taxon>Bacteria</taxon>
        <taxon>Pseudomonadati</taxon>
        <taxon>Pseudomonadota</taxon>
        <taxon>Gammaproteobacteria</taxon>
        <taxon>Vibrionales</taxon>
        <taxon>Vibrionaceae</taxon>
        <taxon>Enterovibrio</taxon>
    </lineage>
</organism>
<evidence type="ECO:0000313" key="1">
    <source>
        <dbReference type="EMBL" id="SKA73257.1"/>
    </source>
</evidence>
<proteinExistence type="predicted"/>
<dbReference type="Pfam" id="PF20012">
    <property type="entry name" value="GAP1-N1"/>
    <property type="match status" value="1"/>
</dbReference>
<name>A0A1T4W7T1_9GAMM</name>
<dbReference type="RefSeq" id="WP_078754774.1">
    <property type="nucleotide sequence ID" value="NZ_FUXU01000176.1"/>
</dbReference>
<gene>
    <name evidence="1" type="ORF">SAMN02745132_04810</name>
</gene>
<dbReference type="AlphaFoldDB" id="A0A1T4W7T1"/>